<accession>A0ACB7PJR5</accession>
<dbReference type="EMBL" id="JAGIZQ010000002">
    <property type="protein sequence ID" value="KAH6641848.1"/>
    <property type="molecule type" value="Genomic_DNA"/>
</dbReference>
<gene>
    <name evidence="1" type="ORF">F5144DRAFT_565033</name>
</gene>
<organism evidence="1 2">
    <name type="scientific">Chaetomium tenue</name>
    <dbReference type="NCBI Taxonomy" id="1854479"/>
    <lineage>
        <taxon>Eukaryota</taxon>
        <taxon>Fungi</taxon>
        <taxon>Dikarya</taxon>
        <taxon>Ascomycota</taxon>
        <taxon>Pezizomycotina</taxon>
        <taxon>Sordariomycetes</taxon>
        <taxon>Sordariomycetidae</taxon>
        <taxon>Sordariales</taxon>
        <taxon>Chaetomiaceae</taxon>
        <taxon>Chaetomium</taxon>
    </lineage>
</organism>
<sequence>MARRFTRVVAHVVALVHFLSANKGGSGSLSHSRADKMSQRAMRCCHPCRLGPITQVEVEPTWLFPVCLDVGKFANQPEKCPGLRGT</sequence>
<evidence type="ECO:0000313" key="1">
    <source>
        <dbReference type="EMBL" id="KAH6641848.1"/>
    </source>
</evidence>
<protein>
    <submittedName>
        <fullName evidence="1">Uncharacterized protein</fullName>
    </submittedName>
</protein>
<name>A0ACB7PJR5_9PEZI</name>
<comment type="caution">
    <text evidence="1">The sequence shown here is derived from an EMBL/GenBank/DDBJ whole genome shotgun (WGS) entry which is preliminary data.</text>
</comment>
<proteinExistence type="predicted"/>
<evidence type="ECO:0000313" key="2">
    <source>
        <dbReference type="Proteomes" id="UP000724584"/>
    </source>
</evidence>
<reference evidence="1 2" key="1">
    <citation type="journal article" date="2021" name="Nat. Commun.">
        <title>Genetic determinants of endophytism in the Arabidopsis root mycobiome.</title>
        <authorList>
            <person name="Mesny F."/>
            <person name="Miyauchi S."/>
            <person name="Thiergart T."/>
            <person name="Pickel B."/>
            <person name="Atanasova L."/>
            <person name="Karlsson M."/>
            <person name="Huettel B."/>
            <person name="Barry K.W."/>
            <person name="Haridas S."/>
            <person name="Chen C."/>
            <person name="Bauer D."/>
            <person name="Andreopoulos W."/>
            <person name="Pangilinan J."/>
            <person name="LaButti K."/>
            <person name="Riley R."/>
            <person name="Lipzen A."/>
            <person name="Clum A."/>
            <person name="Drula E."/>
            <person name="Henrissat B."/>
            <person name="Kohler A."/>
            <person name="Grigoriev I.V."/>
            <person name="Martin F.M."/>
            <person name="Hacquard S."/>
        </authorList>
    </citation>
    <scope>NUCLEOTIDE SEQUENCE [LARGE SCALE GENOMIC DNA]</scope>
    <source>
        <strain evidence="1 2">MPI-SDFR-AT-0079</strain>
    </source>
</reference>
<keyword evidence="2" id="KW-1185">Reference proteome</keyword>
<dbReference type="Proteomes" id="UP000724584">
    <property type="component" value="Unassembled WGS sequence"/>
</dbReference>